<dbReference type="Proteomes" id="UP000243498">
    <property type="component" value="Unassembled WGS sequence"/>
</dbReference>
<dbReference type="OrthoDB" id="2305901at2759"/>
<dbReference type="Gene3D" id="3.80.10.10">
    <property type="entry name" value="Ribonuclease Inhibitor"/>
    <property type="match status" value="1"/>
</dbReference>
<gene>
    <name evidence="2" type="ORF">NOR_00444</name>
</gene>
<accession>A0A167KKK6</accession>
<protein>
    <recommendedName>
        <fullName evidence="1">F-box domain-containing protein</fullName>
    </recommendedName>
</protein>
<dbReference type="SUPFAM" id="SSF52047">
    <property type="entry name" value="RNI-like"/>
    <property type="match status" value="1"/>
</dbReference>
<name>A0A167KKK6_METRR</name>
<dbReference type="InterPro" id="IPR036047">
    <property type="entry name" value="F-box-like_dom_sf"/>
</dbReference>
<dbReference type="InterPro" id="IPR001810">
    <property type="entry name" value="F-box_dom"/>
</dbReference>
<keyword evidence="3" id="KW-1185">Reference proteome</keyword>
<dbReference type="AlphaFoldDB" id="A0A167KKK6"/>
<comment type="caution">
    <text evidence="2">The sequence shown here is derived from an EMBL/GenBank/DDBJ whole genome shotgun (WGS) entry which is preliminary data.</text>
</comment>
<proteinExistence type="predicted"/>
<evidence type="ECO:0000259" key="1">
    <source>
        <dbReference type="Pfam" id="PF12937"/>
    </source>
</evidence>
<dbReference type="EMBL" id="AZHC01000001">
    <property type="protein sequence ID" value="OAA51851.1"/>
    <property type="molecule type" value="Genomic_DNA"/>
</dbReference>
<feature type="domain" description="F-box" evidence="1">
    <location>
        <begin position="14"/>
        <end position="52"/>
    </location>
</feature>
<dbReference type="Pfam" id="PF12937">
    <property type="entry name" value="F-box-like"/>
    <property type="match status" value="1"/>
</dbReference>
<reference evidence="2 3" key="1">
    <citation type="journal article" date="2016" name="Genome Biol. Evol.">
        <title>Divergent and convergent evolution of fungal pathogenicity.</title>
        <authorList>
            <person name="Shang Y."/>
            <person name="Xiao G."/>
            <person name="Zheng P."/>
            <person name="Cen K."/>
            <person name="Zhan S."/>
            <person name="Wang C."/>
        </authorList>
    </citation>
    <scope>NUCLEOTIDE SEQUENCE [LARGE SCALE GENOMIC DNA]</scope>
    <source>
        <strain evidence="2 3">RCEF 4871</strain>
    </source>
</reference>
<dbReference type="OMA" id="WSTIERP"/>
<evidence type="ECO:0000313" key="3">
    <source>
        <dbReference type="Proteomes" id="UP000243498"/>
    </source>
</evidence>
<sequence length="462" mass="52051">MGQTSYMHPSLTMPEILVNMFDFLEAHPSTLAAASRVNKQWFSCATDVLWREAPCRVLANVPEHRRQVYASKLTSLAFSGDDEAVYHSCFMNLQFSRLRSVSLDTYRPADGTQFHIRQYLQPPLQEFSFYGGDLDVSLLDYLCKTCWRLRKILIDSPGPTIRASSFLSFISGYQSVEHMEFRNGMDHLLTDEFLVHVASRTNLSSLAVGKICSEQLVRQISTDVPKPFEALRALHMAIPSSAVQLLVPLIKHVTRLHLDVRDSTVHVVRQLSSIPNLRVLSLAFAATTRLPRAEIMSLTTHSKLEELEIGPDETEDVSHITAMDDGFSDADFDELCSQLRALRSISFKVQCNLSVTVLASLSEHCPLLEKCTMPQILNLQALNLERRHDVMFQKLHLLDLGGFQQPDVNNDQVSRRELPPHDLASLMRRHFPYLEELYASSDDTYSNAVVDAFAALQSGKGG</sequence>
<organism evidence="2 3">
    <name type="scientific">Metarhizium rileyi (strain RCEF 4871)</name>
    <name type="common">Nomuraea rileyi</name>
    <dbReference type="NCBI Taxonomy" id="1649241"/>
    <lineage>
        <taxon>Eukaryota</taxon>
        <taxon>Fungi</taxon>
        <taxon>Dikarya</taxon>
        <taxon>Ascomycota</taxon>
        <taxon>Pezizomycotina</taxon>
        <taxon>Sordariomycetes</taxon>
        <taxon>Hypocreomycetidae</taxon>
        <taxon>Hypocreales</taxon>
        <taxon>Clavicipitaceae</taxon>
        <taxon>Metarhizium</taxon>
    </lineage>
</organism>
<evidence type="ECO:0000313" key="2">
    <source>
        <dbReference type="EMBL" id="OAA51851.1"/>
    </source>
</evidence>
<dbReference type="SUPFAM" id="SSF81383">
    <property type="entry name" value="F-box domain"/>
    <property type="match status" value="1"/>
</dbReference>
<dbReference type="InterPro" id="IPR032675">
    <property type="entry name" value="LRR_dom_sf"/>
</dbReference>